<name>A0A365QUT5_9BURK</name>
<dbReference type="Proteomes" id="UP000252458">
    <property type="component" value="Unassembled WGS sequence"/>
</dbReference>
<dbReference type="AlphaFoldDB" id="A0A365QUT5"/>
<comment type="caution">
    <text evidence="1">The sequence shown here is derived from an EMBL/GenBank/DDBJ whole genome shotgun (WGS) entry which is preliminary data.</text>
</comment>
<evidence type="ECO:0000313" key="1">
    <source>
        <dbReference type="EMBL" id="RBB38881.1"/>
    </source>
</evidence>
<accession>A0A365QUT5</accession>
<sequence>MTEADRPSFVAALRSVFETYSKPLPTQPVAELWWRTLTPFPPEAIADAFQVHIDASGYAPVPSEIRALCIQSRKHLTEAHAAQLTYNPQQNAEQVEKNLAALRAVVEPIRTKPGVEWAFKLLDRGTSASGHRLTPEVLRVAADSILSAAGRQLIDSIRDDELRRRYRAIYRTLEQQRRTVP</sequence>
<gene>
    <name evidence="1" type="ORF">DPV79_15995</name>
</gene>
<evidence type="ECO:0008006" key="3">
    <source>
        <dbReference type="Google" id="ProtNLM"/>
    </source>
</evidence>
<organism evidence="1 2">
    <name type="scientific">Burkholderia reimsis</name>
    <dbReference type="NCBI Taxonomy" id="2234132"/>
    <lineage>
        <taxon>Bacteria</taxon>
        <taxon>Pseudomonadati</taxon>
        <taxon>Pseudomonadota</taxon>
        <taxon>Betaproteobacteria</taxon>
        <taxon>Burkholderiales</taxon>
        <taxon>Burkholderiaceae</taxon>
        <taxon>Burkholderia</taxon>
    </lineage>
</organism>
<keyword evidence="2" id="KW-1185">Reference proteome</keyword>
<reference evidence="1 2" key="1">
    <citation type="submission" date="2018-06" db="EMBL/GenBank/DDBJ databases">
        <title>Draft genome sequence of Burkholderia reimsis strain BE51 isolated from a French agricultural soil.</title>
        <authorList>
            <person name="Esmaeel Q."/>
        </authorList>
    </citation>
    <scope>NUCLEOTIDE SEQUENCE [LARGE SCALE GENOMIC DNA]</scope>
    <source>
        <strain evidence="1 2">BE51</strain>
    </source>
</reference>
<dbReference type="EMBL" id="QMFZ01000012">
    <property type="protein sequence ID" value="RBB38881.1"/>
    <property type="molecule type" value="Genomic_DNA"/>
</dbReference>
<dbReference type="RefSeq" id="WP_133295656.1">
    <property type="nucleotide sequence ID" value="NZ_QMFZ01000012.1"/>
</dbReference>
<evidence type="ECO:0000313" key="2">
    <source>
        <dbReference type="Proteomes" id="UP000252458"/>
    </source>
</evidence>
<proteinExistence type="predicted"/>
<protein>
    <recommendedName>
        <fullName evidence="3">Replicative helicase inhibitor G39P N-terminal domain-containing protein</fullName>
    </recommendedName>
</protein>